<keyword evidence="2" id="KW-0479">Metal-binding</keyword>
<dbReference type="Proteomes" id="UP000053989">
    <property type="component" value="Unassembled WGS sequence"/>
</dbReference>
<name>A0A0C3D1K3_9AGAM</name>
<keyword evidence="5" id="KW-0539">Nucleus</keyword>
<evidence type="ECO:0000256" key="4">
    <source>
        <dbReference type="ARBA" id="ARBA00022833"/>
    </source>
</evidence>
<evidence type="ECO:0000256" key="3">
    <source>
        <dbReference type="ARBA" id="ARBA00022771"/>
    </source>
</evidence>
<gene>
    <name evidence="6" type="ORF">SCLCIDRAFT_34436</name>
</gene>
<organism evidence="6 7">
    <name type="scientific">Scleroderma citrinum Foug A</name>
    <dbReference type="NCBI Taxonomy" id="1036808"/>
    <lineage>
        <taxon>Eukaryota</taxon>
        <taxon>Fungi</taxon>
        <taxon>Dikarya</taxon>
        <taxon>Basidiomycota</taxon>
        <taxon>Agaricomycotina</taxon>
        <taxon>Agaricomycetes</taxon>
        <taxon>Agaricomycetidae</taxon>
        <taxon>Boletales</taxon>
        <taxon>Sclerodermatineae</taxon>
        <taxon>Sclerodermataceae</taxon>
        <taxon>Scleroderma</taxon>
    </lineage>
</organism>
<reference evidence="7" key="2">
    <citation type="submission" date="2015-01" db="EMBL/GenBank/DDBJ databases">
        <title>Evolutionary Origins and Diversification of the Mycorrhizal Mutualists.</title>
        <authorList>
            <consortium name="DOE Joint Genome Institute"/>
            <consortium name="Mycorrhizal Genomics Consortium"/>
            <person name="Kohler A."/>
            <person name="Kuo A."/>
            <person name="Nagy L.G."/>
            <person name="Floudas D."/>
            <person name="Copeland A."/>
            <person name="Barry K.W."/>
            <person name="Cichocki N."/>
            <person name="Veneault-Fourrey C."/>
            <person name="LaButti K."/>
            <person name="Lindquist E.A."/>
            <person name="Lipzen A."/>
            <person name="Lundell T."/>
            <person name="Morin E."/>
            <person name="Murat C."/>
            <person name="Riley R."/>
            <person name="Ohm R."/>
            <person name="Sun H."/>
            <person name="Tunlid A."/>
            <person name="Henrissat B."/>
            <person name="Grigoriev I.V."/>
            <person name="Hibbett D.S."/>
            <person name="Martin F."/>
        </authorList>
    </citation>
    <scope>NUCLEOTIDE SEQUENCE [LARGE SCALE GENOMIC DNA]</scope>
    <source>
        <strain evidence="7">Foug A</strain>
    </source>
</reference>
<keyword evidence="4" id="KW-0862">Zinc</keyword>
<reference evidence="6 7" key="1">
    <citation type="submission" date="2014-04" db="EMBL/GenBank/DDBJ databases">
        <authorList>
            <consortium name="DOE Joint Genome Institute"/>
            <person name="Kuo A."/>
            <person name="Kohler A."/>
            <person name="Nagy L.G."/>
            <person name="Floudas D."/>
            <person name="Copeland A."/>
            <person name="Barry K.W."/>
            <person name="Cichocki N."/>
            <person name="Veneault-Fourrey C."/>
            <person name="LaButti K."/>
            <person name="Lindquist E.A."/>
            <person name="Lipzen A."/>
            <person name="Lundell T."/>
            <person name="Morin E."/>
            <person name="Murat C."/>
            <person name="Sun H."/>
            <person name="Tunlid A."/>
            <person name="Henrissat B."/>
            <person name="Grigoriev I.V."/>
            <person name="Hibbett D.S."/>
            <person name="Martin F."/>
            <person name="Nordberg H.P."/>
            <person name="Cantor M.N."/>
            <person name="Hua S.X."/>
        </authorList>
    </citation>
    <scope>NUCLEOTIDE SEQUENCE [LARGE SCALE GENOMIC DNA]</scope>
    <source>
        <strain evidence="6 7">Foug A</strain>
    </source>
</reference>
<dbReference type="SUPFAM" id="SSF53098">
    <property type="entry name" value="Ribonuclease H-like"/>
    <property type="match status" value="1"/>
</dbReference>
<dbReference type="PANTHER" id="PTHR46481">
    <property type="entry name" value="ZINC FINGER BED DOMAIN-CONTAINING PROTEIN 4"/>
    <property type="match status" value="1"/>
</dbReference>
<dbReference type="GO" id="GO:0005634">
    <property type="term" value="C:nucleus"/>
    <property type="evidence" value="ECO:0007669"/>
    <property type="project" value="UniProtKB-SubCell"/>
</dbReference>
<evidence type="ECO:0008006" key="8">
    <source>
        <dbReference type="Google" id="ProtNLM"/>
    </source>
</evidence>
<evidence type="ECO:0000313" key="6">
    <source>
        <dbReference type="EMBL" id="KIM50294.1"/>
    </source>
</evidence>
<keyword evidence="3" id="KW-0863">Zinc-finger</keyword>
<dbReference type="PANTHER" id="PTHR46481:SF10">
    <property type="entry name" value="ZINC FINGER BED DOMAIN-CONTAINING PROTEIN 39"/>
    <property type="match status" value="1"/>
</dbReference>
<dbReference type="InterPro" id="IPR052035">
    <property type="entry name" value="ZnF_BED_domain_contain"/>
</dbReference>
<evidence type="ECO:0000256" key="5">
    <source>
        <dbReference type="ARBA" id="ARBA00023242"/>
    </source>
</evidence>
<proteinExistence type="predicted"/>
<dbReference type="HOGENOM" id="CLU_096306_0_0_1"/>
<sequence>MDAWTSPNHRMFVAFVVHFVQEGMPMSFPLDMVEVPKSHTGDELAKVFAKVLEENGMSEKGGKGTEVEGADIHKLADGLLEEESVMQDTIAGDDDKIQDNDDDGLVDDVSALTEDKRKNLLATIKPVKMALMKLRCLAFKIIHLTTIVLPAWKETLETLGLEVHLMLHDVATHWNSSGNMVDFTINYQEGIEVLTQKKNLGLREFELSDEEWAVLRELCEVLKILKDTTLYFSCASPNLATVIPAMDHIDKEFTMYALDASSYSPPIRAALEMAKKTLNRYYARTDESHLYHIAMDTNSLIFGRRSG</sequence>
<comment type="subcellular location">
    <subcellularLocation>
        <location evidence="1">Nucleus</location>
    </subcellularLocation>
</comment>
<keyword evidence="7" id="KW-1185">Reference proteome</keyword>
<dbReference type="InParanoid" id="A0A0C3D1K3"/>
<accession>A0A0C3D1K3</accession>
<dbReference type="InterPro" id="IPR012337">
    <property type="entry name" value="RNaseH-like_sf"/>
</dbReference>
<evidence type="ECO:0000313" key="7">
    <source>
        <dbReference type="Proteomes" id="UP000053989"/>
    </source>
</evidence>
<dbReference type="EMBL" id="KN822528">
    <property type="protein sequence ID" value="KIM50294.1"/>
    <property type="molecule type" value="Genomic_DNA"/>
</dbReference>
<protein>
    <recommendedName>
        <fullName evidence="8">DUF659 domain-containing protein</fullName>
    </recommendedName>
</protein>
<dbReference type="GO" id="GO:0008270">
    <property type="term" value="F:zinc ion binding"/>
    <property type="evidence" value="ECO:0007669"/>
    <property type="project" value="UniProtKB-KW"/>
</dbReference>
<dbReference type="AlphaFoldDB" id="A0A0C3D1K3"/>
<evidence type="ECO:0000256" key="2">
    <source>
        <dbReference type="ARBA" id="ARBA00022723"/>
    </source>
</evidence>
<evidence type="ECO:0000256" key="1">
    <source>
        <dbReference type="ARBA" id="ARBA00004123"/>
    </source>
</evidence>
<dbReference type="OrthoDB" id="2662702at2759"/>